<dbReference type="InterPro" id="IPR036034">
    <property type="entry name" value="PDZ_sf"/>
</dbReference>
<feature type="region of interest" description="Disordered" evidence="13">
    <location>
        <begin position="3088"/>
        <end position="3164"/>
    </location>
</feature>
<evidence type="ECO:0000313" key="16">
    <source>
        <dbReference type="EMBL" id="NXJ14524.1"/>
    </source>
</evidence>
<dbReference type="GO" id="GO:0098982">
    <property type="term" value="C:GABA-ergic synapse"/>
    <property type="evidence" value="ECO:0007669"/>
    <property type="project" value="TreeGrafter"/>
</dbReference>
<feature type="compositionally biased region" description="Basic and acidic residues" evidence="13">
    <location>
        <begin position="300"/>
        <end position="311"/>
    </location>
</feature>
<feature type="compositionally biased region" description="Low complexity" evidence="13">
    <location>
        <begin position="2546"/>
        <end position="2567"/>
    </location>
</feature>
<feature type="region of interest" description="Disordered" evidence="13">
    <location>
        <begin position="1922"/>
        <end position="2001"/>
    </location>
</feature>
<feature type="region of interest" description="Disordered" evidence="13">
    <location>
        <begin position="1018"/>
        <end position="1037"/>
    </location>
</feature>
<feature type="region of interest" description="Disordered" evidence="13">
    <location>
        <begin position="2538"/>
        <end position="2612"/>
    </location>
</feature>
<dbReference type="PROSITE" id="PS50106">
    <property type="entry name" value="PDZ"/>
    <property type="match status" value="1"/>
</dbReference>
<feature type="region of interest" description="Disordered" evidence="13">
    <location>
        <begin position="100"/>
        <end position="530"/>
    </location>
</feature>
<protein>
    <recommendedName>
        <fullName evidence="10">Protein piccolo</fullName>
    </recommendedName>
    <alternativeName>
        <fullName evidence="11">Aczonin</fullName>
    </alternativeName>
</protein>
<feature type="non-terminal residue" evidence="16">
    <location>
        <position position="1"/>
    </location>
</feature>
<dbReference type="CDD" id="cd06714">
    <property type="entry name" value="PDZ_RIM-like"/>
    <property type="match status" value="1"/>
</dbReference>
<evidence type="ECO:0000256" key="9">
    <source>
        <dbReference type="ARBA" id="ARBA00034101"/>
    </source>
</evidence>
<dbReference type="OrthoDB" id="67700at2759"/>
<gene>
    <name evidence="16" type="primary">Pclo</name>
    <name evidence="16" type="ORF">ODOGUJ_R09986</name>
</gene>
<keyword evidence="6" id="KW-0770">Synapse</keyword>
<dbReference type="Proteomes" id="UP000522663">
    <property type="component" value="Unassembled WGS sequence"/>
</dbReference>
<dbReference type="SUPFAM" id="SSF50156">
    <property type="entry name" value="PDZ domain-like"/>
    <property type="match status" value="1"/>
</dbReference>
<dbReference type="GO" id="GO:0048788">
    <property type="term" value="C:cytoskeleton of presynaptic active zone"/>
    <property type="evidence" value="ECO:0007669"/>
    <property type="project" value="TreeGrafter"/>
</dbReference>
<feature type="compositionally biased region" description="Polar residues" evidence="13">
    <location>
        <begin position="375"/>
        <end position="392"/>
    </location>
</feature>
<feature type="compositionally biased region" description="Polar residues" evidence="13">
    <location>
        <begin position="1085"/>
        <end position="1104"/>
    </location>
</feature>
<reference evidence="16 17" key="1">
    <citation type="submission" date="2019-09" db="EMBL/GenBank/DDBJ databases">
        <title>Bird 10,000 Genomes (B10K) Project - Family phase.</title>
        <authorList>
            <person name="Zhang G."/>
        </authorList>
    </citation>
    <scope>NUCLEOTIDE SEQUENCE [LARGE SCALE GENOMIC DNA]</scope>
    <source>
        <strain evidence="16">B10K-DU-001-53</strain>
        <tissue evidence="16">Muscle</tissue>
    </source>
</reference>
<feature type="compositionally biased region" description="Acidic residues" evidence="13">
    <location>
        <begin position="353"/>
        <end position="363"/>
    </location>
</feature>
<feature type="region of interest" description="Disordered" evidence="13">
    <location>
        <begin position="1084"/>
        <end position="1104"/>
    </location>
</feature>
<dbReference type="GO" id="GO:1904071">
    <property type="term" value="P:presynaptic active zone assembly"/>
    <property type="evidence" value="ECO:0007669"/>
    <property type="project" value="TreeGrafter"/>
</dbReference>
<evidence type="ECO:0000256" key="11">
    <source>
        <dbReference type="ARBA" id="ARBA00083569"/>
    </source>
</evidence>
<organism evidence="16 17">
    <name type="scientific">Odontophorus gujanensis</name>
    <name type="common">marbled wood quail</name>
    <dbReference type="NCBI Taxonomy" id="886794"/>
    <lineage>
        <taxon>Eukaryota</taxon>
        <taxon>Metazoa</taxon>
        <taxon>Chordata</taxon>
        <taxon>Craniata</taxon>
        <taxon>Vertebrata</taxon>
        <taxon>Euteleostomi</taxon>
        <taxon>Archelosauria</taxon>
        <taxon>Archosauria</taxon>
        <taxon>Dinosauria</taxon>
        <taxon>Saurischia</taxon>
        <taxon>Theropoda</taxon>
        <taxon>Coelurosauria</taxon>
        <taxon>Aves</taxon>
        <taxon>Neognathae</taxon>
        <taxon>Galloanserae</taxon>
        <taxon>Galliformes</taxon>
        <taxon>Odontophoridae</taxon>
        <taxon>Odontophorus</taxon>
    </lineage>
</organism>
<feature type="region of interest" description="Disordered" evidence="13">
    <location>
        <begin position="1817"/>
        <end position="1884"/>
    </location>
</feature>
<dbReference type="SUPFAM" id="SSF49562">
    <property type="entry name" value="C2 domain (Calcium/lipid-binding domain, CaLB)"/>
    <property type="match status" value="2"/>
</dbReference>
<feature type="compositionally biased region" description="Polar residues" evidence="13">
    <location>
        <begin position="331"/>
        <end position="346"/>
    </location>
</feature>
<dbReference type="PANTHER" id="PTHR14113">
    <property type="entry name" value="PICCOLO/BASSOON"/>
    <property type="match status" value="1"/>
</dbReference>
<feature type="compositionally biased region" description="Basic and acidic residues" evidence="13">
    <location>
        <begin position="2712"/>
        <end position="2732"/>
    </location>
</feature>
<feature type="region of interest" description="Disordered" evidence="13">
    <location>
        <begin position="1668"/>
        <end position="1768"/>
    </location>
</feature>
<evidence type="ECO:0000256" key="7">
    <source>
        <dbReference type="ARBA" id="ARBA00023273"/>
    </source>
</evidence>
<evidence type="ECO:0000259" key="14">
    <source>
        <dbReference type="PROSITE" id="PS50004"/>
    </source>
</evidence>
<dbReference type="SMART" id="SM00228">
    <property type="entry name" value="PDZ"/>
    <property type="match status" value="1"/>
</dbReference>
<feature type="compositionally biased region" description="Basic and acidic residues" evidence="13">
    <location>
        <begin position="43"/>
        <end position="55"/>
    </location>
</feature>
<comment type="subcellular location">
    <subcellularLocation>
        <location evidence="9">Presynaptic active zone</location>
    </subcellularLocation>
</comment>
<feature type="compositionally biased region" description="Polar residues" evidence="13">
    <location>
        <begin position="3152"/>
        <end position="3164"/>
    </location>
</feature>
<dbReference type="CDD" id="cd04031">
    <property type="entry name" value="C2A_RIM1alpha"/>
    <property type="match status" value="1"/>
</dbReference>
<dbReference type="InterPro" id="IPR035892">
    <property type="entry name" value="C2_domain_sf"/>
</dbReference>
<evidence type="ECO:0000256" key="8">
    <source>
        <dbReference type="ARBA" id="ARBA00023302"/>
    </source>
</evidence>
<feature type="compositionally biased region" description="Acidic residues" evidence="13">
    <location>
        <begin position="1730"/>
        <end position="1739"/>
    </location>
</feature>
<feature type="compositionally biased region" description="Polar residues" evidence="13">
    <location>
        <begin position="1026"/>
        <end position="1037"/>
    </location>
</feature>
<keyword evidence="3" id="KW-0863">Zinc-finger</keyword>
<dbReference type="GO" id="GO:0098882">
    <property type="term" value="F:structural constituent of presynaptic active zone"/>
    <property type="evidence" value="ECO:0007669"/>
    <property type="project" value="TreeGrafter"/>
</dbReference>
<name>A0A7K9YZU7_9GALL</name>
<sequence>EKEDDKSDTSSSQQQKSPQGLSDTGYSSDGISSSLGEIPSHIPSDEKDLPRESSQKDTISQESPPSPSDLAKLESTVLSILEAQASTLADEKSVKRKELYETYSEQTKDQHKTKPLPVTPESYSSDEEDLEAIQEGERAIVADGKGGVSSRSDYKEEDEGDDTPARRQRYDSVEDSSESENSPVPRRKRRASVGSSSSDEYKRDDSQGSGDEEDFIRKQIIEMSADEDASGSEDDEFIRNQLKEISVTESQKKEEVKSKAKGTAGKHRRMTRKSSAGYDEDSGRRHSWHDDDDETFDESPEPKYRETKSQDGEELAISGGGGGLRRFKTIELNSTITSKYSETLEQQKGILYFDEEPELEMESLTDSPEDRSRGEGSSSLHASSFTPGTSPTSVSSLDEDSDSSPSHKKLGGESKQQRKARHRSHGPLLPTIEDSSEEEELREEEELLKEQEKQRELEQQQRKSSSKKSKKDKDELRAQRRRERPKTPPSNLSPIEDASPTEELRQAAEMEELHRSSCSEYSPSIESDPEGFEISPEKIIEVQKVYKLPTAVSLYSPTDEKLIGVLKEESGQKTLKSAEEVYEEMIHKTQKSKPFQIASEKDEVFEKESLYGGMLIEDYIYESLIEDTYNGTVDTNLAMRQDESNEYIQQRGKEKKVRASEQIYDEPQKITDLQEDYYSVESLCSIVPQEDIVSSSYIIPESHEIVVLDSAVTSTTEEKQLLDAEAAYEELMKRQRMQLTPGSSPTQPTSDFAPASDTKGSSFGEIADSTSLTSSTTSAISDVSSLSSIALSIPDVKITQHFTAEEIEDEYLTDYAREIQEIISHETSMLTYSEMSEGATSILPSDTASLTSSTSSVCTTDSSSPIDSATTGYVDTADSVSKLADSEGVRIIAQVPFTPTEEYSEVSMPYESVARATTKPAIASDMDTVHQAAVCLPETAPSIFTTTVIKPKQYAADTITYDISSEEKDAARKIKSTVEAGIVKVHHEDSHKESSLGMTRINLTGAKSEQPPICVGSVSVKEPASETPSLSTPRVVSKTSMVSMPSSAPALPSKPAEMQAKPIGLSLTSSMTLNLVSSAEYKIASPTSPLSPHSNKSSPRLTKPSQETYVVITLPSEPGTPTEAITSQAVTSWPSEAPPKEQIPHTMQPIFTPSMKAVEIQSMTDQNMYITGALQTIPITTPSTFEKVPSSKPEAVTTEVAKTTMSVVKRPVPSVGLGSVAITIPPEPIYITDQPRYRENGRFHPLGDVIDLRTLTKMDIEMRDSCMDLSAVSVDARRQMPSSDTSGRPVSTVQPAIINLSTACVADPSLSVVTETVTVVTCTATVSYSASTDSLVDLGHAMTTPLQLTTSKHFEPALRVTGSQAFSVSRDEVPINLSLGTSTHAVTWAATKPVTVPPVSVTNGWTDLSTSQEQMEIGAVDLSTTKSHRTVVTMDETTSGIVTTVIEDDEKPVDLTAGRRAVCCDVVYKLPFGRSCTAQQPPTTLPEDRFGYRDDHYQYDRSGSYGYRGMGGMKPSMSDTNLSEAGLFAYKSKNSFDYRVGATDAALQLEQFQQLQQQLHQQLEEQKIRQIYQYGYDPSGTGSPQATTDQALLEGQYATTENGQFWPTDDATTTASGVLGIEIPQSQAWYTVQSDGITQYIPRSGILSSVSEMSLKDIDVREEKQLKKRSSMPKLRGPYEELEEAVEEEPRCYKKIVDSGVQTDDEDGADRGYTNRRRRTKKSVDTSVQTDDEDQDEWDLSSRSRRKSRIGKYSESTTEADKAKQFSKVSSIAVQTVAEISVQTEPVGTIRTPSIRARLDAKVEIVKHISAPEKTYKGESLGCQTETESDTQSPQYLSASSPQKDKKRPTPLEIGYSSHLRPDSTLQVVPSPPKSPKVLYSPISPVSPSKVIESAFVPYEKSITDDISPQKMLHADIAKVPPSSPKAAKMMQRSMSDPKPLSPTAEDSSRAQFQYTEGFMTKGSSSVTPSGTQKKVKRTLPNPPPEEATAGTQSPYTSVGSVSRRRICRTTTMARAKILQDIDRELDLVERESAKLRKKQAELDEEEKEIDAKLRYLEMGINRRKEALLKEREKRERAYLQGVAEERDYMSDSEVNNTRSTRIETQHGLERPRTAPQTEFNQFIPPQTQPETQFAPATSPYAQYQYSSPALPTQAPTQYTQQSHYQQQQPLYHQQVSPYQTQTAFQTGATMSFTPQAQPPPSQQPSYQLSSQMMVIQPKPRQTPLYLEPKITTNYDVIRNQPLMIAPVSTDNNYAVSQLGSKYSTLDLRIGLDERNSIASSPISSISADSFYADIDHHHAPRNYVLIDDIGELTKGTGALGSGFSLHEKDLTKTDRLLRTTEARRAQEVSDFLAPLQTSSRLHSYVKADEDPMEDPYELKLLKHQIKQEFRRGAESLDHLAGLSQYYHPEGSFRHFPKSEKYSIGRLTLEKQAAKQLPAALLYQKQSKHKKALIDPKLTKFSPIQESRDLEPDYSTYMTSSSTSSLGGITTRARLLQDDITFGLRKNITDQQKYMGTPLTSSIGAGLGAALGPTMRSTLQDEADKSYSSGSRSRPSSRPSSVYGLDLSLKRDSSSSSLRLKAQEAEPLDVSFSHAAPSGRTKPTSLPISQSRGRIPIVAQNSEEESPLSPVGQPMGMARAAAGPLPPISADTRDQFGSSHSLPEVQQHMREESRTRGYDRDIAFIMDDFQHAMSDSEAYHLRREETDWFDKPRESRLENGHGLDRRLPEKLSHSRPPSQHQDQISCQINGKPLQYIFPHARLKLLRDPKDHTVSGNGLGIRVVGGKEIPGSSGEIGAYIAKVLPGGNAEQTGKLIEGMQVLEWNGIPLTGKTYEEVQNIIIQQCGEAEICVRLDLNMLSDSENPQHLELHEPLKAVDKAKSPGVDPKQLAAELQKVSLQQAPLVASSGIEKSSHVHSGTTSATSSAVPSPGQPGSPSVSKKRHSSKPTDATKSVSHPITGEIQLQINYDKHLGNLIIHILQARNLAPRDNNGYSDPFVKVYLLPGRGAEYKRRTKYVQKSLNPEWNQTVIYKNISTEQLKKKTLEVTVWDYDRFSSNDFLGEVLIDLSSVSQLDNTPRWYPLKEQSENIDHGKSHSGQNSQQSPKPSVIKSRSHGIFPDPSKDMQVPTIEKSHSSPGSSKSSSEGHLRSHGPSRSQSKTSVTQTHLEDAGAAIAAAEAAVQQLRLQPTRSTNHRPAESSVSTGSSVSSFGSGYSMDSEGSSSAAGESNLFPIPRIGKMSQNGQEPIKQSGVGLTDAEGKTQVMGEIKIALKKEMKTDGEQLIVEILQCRNITYKFKSPDHLPDLYVKLYVVNVSTQKRVIKKKTRVCRHDREPSFNETFRFSLSPAGHSLQILLVSNGGKFMKKTLIGEAYIWLDKVDLRKRIVNWHKLLVSSTQTH</sequence>
<feature type="non-terminal residue" evidence="16">
    <location>
        <position position="3397"/>
    </location>
</feature>
<dbReference type="Pfam" id="PF00168">
    <property type="entry name" value="C2"/>
    <property type="match status" value="2"/>
</dbReference>
<feature type="region of interest" description="Disordered" evidence="13">
    <location>
        <begin position="3187"/>
        <end position="3253"/>
    </location>
</feature>
<feature type="region of interest" description="Disordered" evidence="13">
    <location>
        <begin position="2712"/>
        <end position="2743"/>
    </location>
</feature>
<dbReference type="GO" id="GO:0005544">
    <property type="term" value="F:calcium-dependent phospholipid binding"/>
    <property type="evidence" value="ECO:0007669"/>
    <property type="project" value="UniProtKB-KW"/>
</dbReference>
<dbReference type="Gene3D" id="2.30.42.10">
    <property type="match status" value="1"/>
</dbReference>
<comment type="caution">
    <text evidence="16">The sequence shown here is derived from an EMBL/GenBank/DDBJ whole genome shotgun (WGS) entry which is preliminary data.</text>
</comment>
<feature type="compositionally biased region" description="Acidic residues" evidence="13">
    <location>
        <begin position="124"/>
        <end position="134"/>
    </location>
</feature>
<dbReference type="SMART" id="SM00239">
    <property type="entry name" value="C2"/>
    <property type="match status" value="2"/>
</dbReference>
<feature type="compositionally biased region" description="Acidic residues" evidence="13">
    <location>
        <begin position="290"/>
        <end position="299"/>
    </location>
</feature>
<feature type="compositionally biased region" description="Low complexity" evidence="13">
    <location>
        <begin position="2915"/>
        <end position="2938"/>
    </location>
</feature>
<feature type="compositionally biased region" description="Acidic residues" evidence="13">
    <location>
        <begin position="224"/>
        <end position="236"/>
    </location>
</feature>
<feature type="compositionally biased region" description="Basic and acidic residues" evidence="13">
    <location>
        <begin position="502"/>
        <end position="517"/>
    </location>
</feature>
<dbReference type="Gene3D" id="2.60.40.150">
    <property type="entry name" value="C2 domain"/>
    <property type="match status" value="2"/>
</dbReference>
<feature type="coiled-coil region" evidence="12">
    <location>
        <begin position="2019"/>
        <end position="2056"/>
    </location>
</feature>
<feature type="compositionally biased region" description="Basic and acidic residues" evidence="13">
    <location>
        <begin position="448"/>
        <end position="461"/>
    </location>
</feature>
<feature type="compositionally biased region" description="Basic and acidic residues" evidence="13">
    <location>
        <begin position="100"/>
        <end position="112"/>
    </location>
</feature>
<dbReference type="Pfam" id="PF00595">
    <property type="entry name" value="PDZ"/>
    <property type="match status" value="1"/>
</dbReference>
<dbReference type="InterPro" id="IPR000008">
    <property type="entry name" value="C2_dom"/>
</dbReference>
<dbReference type="GO" id="GO:0098978">
    <property type="term" value="C:glutamatergic synapse"/>
    <property type="evidence" value="ECO:0007669"/>
    <property type="project" value="TreeGrafter"/>
</dbReference>
<feature type="compositionally biased region" description="Polar residues" evidence="13">
    <location>
        <begin position="2947"/>
        <end position="2956"/>
    </location>
</feature>
<dbReference type="PRINTS" id="PR00399">
    <property type="entry name" value="SYNAPTOTAGMN"/>
</dbReference>
<evidence type="ECO:0000256" key="6">
    <source>
        <dbReference type="ARBA" id="ARBA00023018"/>
    </source>
</evidence>
<evidence type="ECO:0000313" key="17">
    <source>
        <dbReference type="Proteomes" id="UP000522663"/>
    </source>
</evidence>
<feature type="domain" description="C2" evidence="14">
    <location>
        <begin position="2958"/>
        <end position="3080"/>
    </location>
</feature>
<feature type="compositionally biased region" description="Polar residues" evidence="13">
    <location>
        <begin position="18"/>
        <end position="35"/>
    </location>
</feature>
<feature type="compositionally biased region" description="Polar residues" evidence="13">
    <location>
        <begin position="1962"/>
        <end position="1973"/>
    </location>
</feature>
<evidence type="ECO:0000259" key="15">
    <source>
        <dbReference type="PROSITE" id="PS50106"/>
    </source>
</evidence>
<proteinExistence type="predicted"/>
<evidence type="ECO:0000256" key="1">
    <source>
        <dbReference type="ARBA" id="ARBA00022723"/>
    </source>
</evidence>
<feature type="compositionally biased region" description="Basic and acidic residues" evidence="13">
    <location>
        <begin position="1688"/>
        <end position="1697"/>
    </location>
</feature>
<dbReference type="GO" id="GO:0030424">
    <property type="term" value="C:axon"/>
    <property type="evidence" value="ECO:0007669"/>
    <property type="project" value="TreeGrafter"/>
</dbReference>
<feature type="compositionally biased region" description="Polar residues" evidence="13">
    <location>
        <begin position="3095"/>
        <end position="3105"/>
    </location>
</feature>
<evidence type="ECO:0000256" key="4">
    <source>
        <dbReference type="ARBA" id="ARBA00022833"/>
    </source>
</evidence>
<dbReference type="InterPro" id="IPR052098">
    <property type="entry name" value="Presynaptic_Scaffold_Bsn/Pclo"/>
</dbReference>
<feature type="region of interest" description="Disordered" evidence="13">
    <location>
        <begin position="2907"/>
        <end position="2956"/>
    </location>
</feature>
<feature type="domain" description="PDZ" evidence="15">
    <location>
        <begin position="2761"/>
        <end position="2840"/>
    </location>
</feature>
<accession>A0A7K9YZU7</accession>
<keyword evidence="12" id="KW-0175">Coiled coil</keyword>
<dbReference type="PANTHER" id="PTHR14113:SF6">
    <property type="entry name" value="PROTEIN PICCOLO"/>
    <property type="match status" value="1"/>
</dbReference>
<feature type="region of interest" description="Disordered" evidence="13">
    <location>
        <begin position="736"/>
        <end position="769"/>
    </location>
</feature>
<feature type="compositionally biased region" description="Low complexity" evidence="13">
    <location>
        <begin position="3198"/>
        <end position="3227"/>
    </location>
</feature>
<feature type="domain" description="C2" evidence="14">
    <location>
        <begin position="3262"/>
        <end position="3387"/>
    </location>
</feature>
<evidence type="ECO:0000256" key="5">
    <source>
        <dbReference type="ARBA" id="ARBA00022837"/>
    </source>
</evidence>
<feature type="region of interest" description="Disordered" evidence="13">
    <location>
        <begin position="1"/>
        <end position="73"/>
    </location>
</feature>
<feature type="compositionally biased region" description="Acidic residues" evidence="13">
    <location>
        <begin position="434"/>
        <end position="447"/>
    </location>
</feature>
<feature type="compositionally biased region" description="Polar residues" evidence="13">
    <location>
        <begin position="737"/>
        <end position="750"/>
    </location>
</feature>
<dbReference type="InterPro" id="IPR001478">
    <property type="entry name" value="PDZ"/>
</dbReference>
<dbReference type="FunFam" id="2.60.40.150:FF:000137">
    <property type="entry name" value="Piccolo presynaptic cytomatrix protein"/>
    <property type="match status" value="1"/>
</dbReference>
<evidence type="ECO:0000256" key="13">
    <source>
        <dbReference type="SAM" id="MobiDB-lite"/>
    </source>
</evidence>
<feature type="compositionally biased region" description="Polar residues" evidence="13">
    <location>
        <begin position="1990"/>
        <end position="2001"/>
    </location>
</feature>
<keyword evidence="5" id="KW-0106">Calcium</keyword>
<keyword evidence="1" id="KW-0479">Metal-binding</keyword>
<keyword evidence="17" id="KW-1185">Reference proteome</keyword>
<dbReference type="PROSITE" id="PS50004">
    <property type="entry name" value="C2"/>
    <property type="match status" value="2"/>
</dbReference>
<keyword evidence="2" id="KW-0677">Repeat</keyword>
<dbReference type="EMBL" id="VXAB01012077">
    <property type="protein sequence ID" value="NXJ14524.1"/>
    <property type="molecule type" value="Genomic_DNA"/>
</dbReference>
<keyword evidence="8" id="KW-0111">Calcium/phospholipid-binding</keyword>
<dbReference type="GO" id="GO:0008270">
    <property type="term" value="F:zinc ion binding"/>
    <property type="evidence" value="ECO:0007669"/>
    <property type="project" value="UniProtKB-KW"/>
</dbReference>
<dbReference type="GO" id="GO:0035418">
    <property type="term" value="P:protein localization to synapse"/>
    <property type="evidence" value="ECO:0007669"/>
    <property type="project" value="TreeGrafter"/>
</dbReference>
<dbReference type="PRINTS" id="PR00360">
    <property type="entry name" value="C2DOMAIN"/>
</dbReference>
<feature type="region of interest" description="Disordered" evidence="13">
    <location>
        <begin position="2653"/>
        <end position="2675"/>
    </location>
</feature>
<keyword evidence="7" id="KW-0966">Cell projection</keyword>
<evidence type="ECO:0000256" key="12">
    <source>
        <dbReference type="SAM" id="Coils"/>
    </source>
</evidence>
<feature type="compositionally biased region" description="Basic and acidic residues" evidence="13">
    <location>
        <begin position="163"/>
        <end position="172"/>
    </location>
</feature>
<feature type="compositionally biased region" description="Low complexity" evidence="13">
    <location>
        <begin position="3134"/>
        <end position="3144"/>
    </location>
</feature>
<feature type="compositionally biased region" description="Polar residues" evidence="13">
    <location>
        <begin position="1822"/>
        <end position="1842"/>
    </location>
</feature>
<evidence type="ECO:0000256" key="3">
    <source>
        <dbReference type="ARBA" id="ARBA00022771"/>
    </source>
</evidence>
<keyword evidence="4" id="KW-0862">Zinc</keyword>
<dbReference type="GO" id="GO:0016020">
    <property type="term" value="C:membrane"/>
    <property type="evidence" value="ECO:0007669"/>
    <property type="project" value="InterPro"/>
</dbReference>
<feature type="compositionally biased region" description="Polar residues" evidence="13">
    <location>
        <begin position="2601"/>
        <end position="2612"/>
    </location>
</feature>
<evidence type="ECO:0000256" key="10">
    <source>
        <dbReference type="ARBA" id="ARBA00070121"/>
    </source>
</evidence>
<dbReference type="FunFam" id="2.60.40.150:FF:000149">
    <property type="entry name" value="Piccolo presynaptic cytomatrix protein"/>
    <property type="match status" value="1"/>
</dbReference>
<evidence type="ECO:0000256" key="2">
    <source>
        <dbReference type="ARBA" id="ARBA00022737"/>
    </source>
</evidence>
<dbReference type="InterPro" id="IPR001565">
    <property type="entry name" value="Synaptotagmin"/>
</dbReference>